<name>W4L9Q3_ENTF1</name>
<dbReference type="Pfam" id="PF00583">
    <property type="entry name" value="Acetyltransf_1"/>
    <property type="match status" value="1"/>
</dbReference>
<dbReference type="AlphaFoldDB" id="W4L9Q3"/>
<dbReference type="GO" id="GO:0016747">
    <property type="term" value="F:acyltransferase activity, transferring groups other than amino-acyl groups"/>
    <property type="evidence" value="ECO:0007669"/>
    <property type="project" value="InterPro"/>
</dbReference>
<comment type="caution">
    <text evidence="2">The sequence shown here is derived from an EMBL/GenBank/DDBJ whole genome shotgun (WGS) entry which is preliminary data.</text>
</comment>
<sequence>MKLTVITGDPARNSTELLPLCKAVFDNFSHDYLAERLQWVTEPVLVYARHPSGDLAGFKLGYRRRPQLLYSWLGGVHPEARRQGLARKLMAEQHQWAKANGYHYIETQTQAVNNAMLILNLQSAI</sequence>
<dbReference type="SUPFAM" id="SSF55729">
    <property type="entry name" value="Acyl-CoA N-acyltransferases (Nat)"/>
    <property type="match status" value="1"/>
</dbReference>
<dbReference type="HOGENOM" id="CLU_127573_0_0_7"/>
<dbReference type="EMBL" id="AZHW01001125">
    <property type="protein sequence ID" value="ETW94071.1"/>
    <property type="molecule type" value="Genomic_DNA"/>
</dbReference>
<dbReference type="Gene3D" id="3.40.630.30">
    <property type="match status" value="1"/>
</dbReference>
<accession>W4L9Q3</accession>
<evidence type="ECO:0000313" key="3">
    <source>
        <dbReference type="Proteomes" id="UP000019141"/>
    </source>
</evidence>
<dbReference type="PROSITE" id="PS51186">
    <property type="entry name" value="GNAT"/>
    <property type="match status" value="1"/>
</dbReference>
<dbReference type="InterPro" id="IPR016181">
    <property type="entry name" value="Acyl_CoA_acyltransferase"/>
</dbReference>
<feature type="domain" description="N-acetyltransferase" evidence="1">
    <location>
        <begin position="3"/>
        <end position="125"/>
    </location>
</feature>
<reference evidence="2 3" key="1">
    <citation type="journal article" date="2014" name="Nature">
        <title>An environmental bacterial taxon with a large and distinct metabolic repertoire.</title>
        <authorList>
            <person name="Wilson M.C."/>
            <person name="Mori T."/>
            <person name="Ruckert C."/>
            <person name="Uria A.R."/>
            <person name="Helf M.J."/>
            <person name="Takada K."/>
            <person name="Gernert C."/>
            <person name="Steffens U.A."/>
            <person name="Heycke N."/>
            <person name="Schmitt S."/>
            <person name="Rinke C."/>
            <person name="Helfrich E.J."/>
            <person name="Brachmann A.O."/>
            <person name="Gurgui C."/>
            <person name="Wakimoto T."/>
            <person name="Kracht M."/>
            <person name="Crusemann M."/>
            <person name="Hentschel U."/>
            <person name="Abe I."/>
            <person name="Matsunaga S."/>
            <person name="Kalinowski J."/>
            <person name="Takeyama H."/>
            <person name="Piel J."/>
        </authorList>
    </citation>
    <scope>NUCLEOTIDE SEQUENCE [LARGE SCALE GENOMIC DNA]</scope>
    <source>
        <strain evidence="3">TSY1</strain>
    </source>
</reference>
<organism evidence="2 3">
    <name type="scientific">Entotheonella factor</name>
    <dbReference type="NCBI Taxonomy" id="1429438"/>
    <lineage>
        <taxon>Bacteria</taxon>
        <taxon>Pseudomonadati</taxon>
        <taxon>Nitrospinota/Tectimicrobiota group</taxon>
        <taxon>Candidatus Tectimicrobiota</taxon>
        <taxon>Candidatus Entotheonellia</taxon>
        <taxon>Candidatus Entotheonellales</taxon>
        <taxon>Candidatus Entotheonellaceae</taxon>
        <taxon>Candidatus Entotheonella</taxon>
    </lineage>
</organism>
<proteinExistence type="predicted"/>
<dbReference type="CDD" id="cd04301">
    <property type="entry name" value="NAT_SF"/>
    <property type="match status" value="1"/>
</dbReference>
<gene>
    <name evidence="2" type="ORF">ETSY1_36500</name>
</gene>
<dbReference type="InterPro" id="IPR000182">
    <property type="entry name" value="GNAT_dom"/>
</dbReference>
<evidence type="ECO:0000259" key="1">
    <source>
        <dbReference type="PROSITE" id="PS51186"/>
    </source>
</evidence>
<protein>
    <recommendedName>
        <fullName evidence="1">N-acetyltransferase domain-containing protein</fullName>
    </recommendedName>
</protein>
<keyword evidence="3" id="KW-1185">Reference proteome</keyword>
<dbReference type="Proteomes" id="UP000019141">
    <property type="component" value="Unassembled WGS sequence"/>
</dbReference>
<feature type="non-terminal residue" evidence="2">
    <location>
        <position position="125"/>
    </location>
</feature>
<evidence type="ECO:0000313" key="2">
    <source>
        <dbReference type="EMBL" id="ETW94071.1"/>
    </source>
</evidence>